<evidence type="ECO:0000256" key="1">
    <source>
        <dbReference type="ARBA" id="ARBA00004141"/>
    </source>
</evidence>
<reference evidence="7" key="2">
    <citation type="journal article" date="2023" name="Microbiol Resour">
        <title>Decontamination and Annotation of the Draft Genome Sequence of the Oomycete Lagenidium giganteum ARSEF 373.</title>
        <authorList>
            <person name="Morgan W.R."/>
            <person name="Tartar A."/>
        </authorList>
    </citation>
    <scope>NUCLEOTIDE SEQUENCE</scope>
    <source>
        <strain evidence="7">ARSEF 373</strain>
    </source>
</reference>
<comment type="caution">
    <text evidence="7">The sequence shown here is derived from an EMBL/GenBank/DDBJ whole genome shotgun (WGS) entry which is preliminary data.</text>
</comment>
<feature type="transmembrane region" description="Helical" evidence="6">
    <location>
        <begin position="89"/>
        <end position="108"/>
    </location>
</feature>
<evidence type="ECO:0000256" key="2">
    <source>
        <dbReference type="ARBA" id="ARBA00022692"/>
    </source>
</evidence>
<evidence type="ECO:0008006" key="9">
    <source>
        <dbReference type="Google" id="ProtNLM"/>
    </source>
</evidence>
<keyword evidence="8" id="KW-1185">Reference proteome</keyword>
<feature type="transmembrane region" description="Helical" evidence="6">
    <location>
        <begin position="149"/>
        <end position="170"/>
    </location>
</feature>
<keyword evidence="3 6" id="KW-1133">Transmembrane helix</keyword>
<keyword evidence="2 6" id="KW-0812">Transmembrane</keyword>
<name>A0AAV2YWJ5_9STRA</name>
<dbReference type="PANTHER" id="PTHR38894:SF1">
    <property type="entry name" value="TRANSMEMBRANE PROTEIN"/>
    <property type="match status" value="1"/>
</dbReference>
<evidence type="ECO:0000256" key="5">
    <source>
        <dbReference type="SAM" id="MobiDB-lite"/>
    </source>
</evidence>
<evidence type="ECO:0000256" key="6">
    <source>
        <dbReference type="SAM" id="Phobius"/>
    </source>
</evidence>
<gene>
    <name evidence="7" type="ORF">N0F65_000699</name>
</gene>
<evidence type="ECO:0000313" key="7">
    <source>
        <dbReference type="EMBL" id="DAZ98380.1"/>
    </source>
</evidence>
<dbReference type="InterPro" id="IPR013714">
    <property type="entry name" value="Golgi_TVP15"/>
</dbReference>
<evidence type="ECO:0000313" key="8">
    <source>
        <dbReference type="Proteomes" id="UP001146120"/>
    </source>
</evidence>
<keyword evidence="4 6" id="KW-0472">Membrane</keyword>
<accession>A0AAV2YWJ5</accession>
<dbReference type="Proteomes" id="UP001146120">
    <property type="component" value="Unassembled WGS sequence"/>
</dbReference>
<dbReference type="Pfam" id="PF08507">
    <property type="entry name" value="COPI_assoc"/>
    <property type="match status" value="1"/>
</dbReference>
<evidence type="ECO:0000256" key="4">
    <source>
        <dbReference type="ARBA" id="ARBA00023136"/>
    </source>
</evidence>
<sequence length="222" mass="24240">MMEASQVSMGKPPMQSPRAAAGENGAKMQMPQMPQMPKALQDKTDDLVNRISGTDIARINGYMRFANLIGGGILAFVCFIRMWSVPSYAHFLVIIYMLMMTTGLIFIENHERFPSVAEKIKLNFGFMFTASGKAGFILAISFLSFSQGVLGALLGVFFLLLGAFNFFLIARHPAYQAAMTSTSTSKSQAADVEMPDLRYNNQASFAQQPSVAQSASAQHIAV</sequence>
<reference evidence="7" key="1">
    <citation type="submission" date="2022-11" db="EMBL/GenBank/DDBJ databases">
        <authorList>
            <person name="Morgan W.R."/>
            <person name="Tartar A."/>
        </authorList>
    </citation>
    <scope>NUCLEOTIDE SEQUENCE</scope>
    <source>
        <strain evidence="7">ARSEF 373</strain>
    </source>
</reference>
<evidence type="ECO:0000256" key="3">
    <source>
        <dbReference type="ARBA" id="ARBA00022989"/>
    </source>
</evidence>
<dbReference type="PANTHER" id="PTHR38894">
    <property type="entry name" value="TRANSMEMBRANE PROTEIN"/>
    <property type="match status" value="1"/>
</dbReference>
<feature type="transmembrane region" description="Helical" evidence="6">
    <location>
        <begin position="120"/>
        <end position="143"/>
    </location>
</feature>
<dbReference type="EMBL" id="DAKRPA010000108">
    <property type="protein sequence ID" value="DAZ98380.1"/>
    <property type="molecule type" value="Genomic_DNA"/>
</dbReference>
<dbReference type="AlphaFoldDB" id="A0AAV2YWJ5"/>
<proteinExistence type="predicted"/>
<feature type="transmembrane region" description="Helical" evidence="6">
    <location>
        <begin position="65"/>
        <end position="83"/>
    </location>
</feature>
<protein>
    <recommendedName>
        <fullName evidence="9">Golgi apparatus membrane protein TVP15</fullName>
    </recommendedName>
</protein>
<organism evidence="7 8">
    <name type="scientific">Lagenidium giganteum</name>
    <dbReference type="NCBI Taxonomy" id="4803"/>
    <lineage>
        <taxon>Eukaryota</taxon>
        <taxon>Sar</taxon>
        <taxon>Stramenopiles</taxon>
        <taxon>Oomycota</taxon>
        <taxon>Peronosporomycetes</taxon>
        <taxon>Pythiales</taxon>
        <taxon>Pythiaceae</taxon>
    </lineage>
</organism>
<dbReference type="GO" id="GO:0016020">
    <property type="term" value="C:membrane"/>
    <property type="evidence" value="ECO:0007669"/>
    <property type="project" value="UniProtKB-SubCell"/>
</dbReference>
<feature type="region of interest" description="Disordered" evidence="5">
    <location>
        <begin position="1"/>
        <end position="26"/>
    </location>
</feature>
<comment type="subcellular location">
    <subcellularLocation>
        <location evidence="1">Membrane</location>
        <topology evidence="1">Multi-pass membrane protein</topology>
    </subcellularLocation>
</comment>